<dbReference type="GO" id="GO:0005975">
    <property type="term" value="P:carbohydrate metabolic process"/>
    <property type="evidence" value="ECO:0007669"/>
    <property type="project" value="InterPro"/>
</dbReference>
<comment type="similarity">
    <text evidence="2">Belongs to the glycosyl hydrolase 47 family.</text>
</comment>
<dbReference type="GO" id="GO:1904380">
    <property type="term" value="P:endoplasmic reticulum mannose trimming"/>
    <property type="evidence" value="ECO:0007669"/>
    <property type="project" value="InterPro"/>
</dbReference>
<gene>
    <name evidence="6" type="ORF">C5746_17715</name>
</gene>
<evidence type="ECO:0000256" key="1">
    <source>
        <dbReference type="ARBA" id="ARBA00004240"/>
    </source>
</evidence>
<dbReference type="GO" id="GO:0016020">
    <property type="term" value="C:membrane"/>
    <property type="evidence" value="ECO:0007669"/>
    <property type="project" value="InterPro"/>
</dbReference>
<dbReference type="PRINTS" id="PR00747">
    <property type="entry name" value="GLYHDRLASE47"/>
</dbReference>
<name>A0A2Z5JE05_STRAR</name>
<dbReference type="SUPFAM" id="SSF48225">
    <property type="entry name" value="Seven-hairpin glycosidases"/>
    <property type="match status" value="1"/>
</dbReference>
<dbReference type="PROSITE" id="PS51318">
    <property type="entry name" value="TAT"/>
    <property type="match status" value="1"/>
</dbReference>
<dbReference type="InterPro" id="IPR044674">
    <property type="entry name" value="EDEM1/2/3"/>
</dbReference>
<dbReference type="InterPro" id="IPR012341">
    <property type="entry name" value="6hp_glycosidase-like_sf"/>
</dbReference>
<evidence type="ECO:0000256" key="3">
    <source>
        <dbReference type="ARBA" id="ARBA00022824"/>
    </source>
</evidence>
<dbReference type="EMBL" id="CP027306">
    <property type="protein sequence ID" value="AXE78464.1"/>
    <property type="molecule type" value="Genomic_DNA"/>
</dbReference>
<dbReference type="RefSeq" id="WP_114245048.1">
    <property type="nucleotide sequence ID" value="NZ_CP027306.1"/>
</dbReference>
<sequence length="509" mass="56849">MTHTGPRVANRLSRRSVLRIPAAVGGITAGGFLGAPACGVAPLGGGTDSHLPKPFASRVGPPDPGKPFVSRVGPPDPWKAREIRAEFLHAWKGYQRHAWGHDELLPVSGGFREFFSDRYSVGLSIIEALDTHYVMELDDEVARCLEWITARLDFDLDAEFPVFEAIIRLVGGLLAGYLATSEQGLLTMCVDLADRLLPAFTRSPTGMPYRHVNLRTGAVTGSTVPLAEIGTNLLEFGMLSQLCGDSRYFQASKRALEAVVKRRSSLDLLGTTLNVETGAWVDRVDIALNPPADSFYEYLWGGWAMFGDWDCLRWFQMFDASLKKHLAERVGGLLWFKQADFRTGALMGRRQYSLAVNVLAVGGDNPLAEEYYRSWTAVQEKYTVIPEEIDYIHLNVLTPDNMLRPEYANCAFDLYWQTGDPFYRATSWSYFQNLKEHHRVPGGYTVITDVTKRPMAKGDYCPAYVFAENFKWLYLTFADAPRFDYASGYLSTEAKILRGLQPPLLPGGK</sequence>
<dbReference type="GO" id="GO:0004571">
    <property type="term" value="F:mannosyl-oligosaccharide 1,2-alpha-mannosidase activity"/>
    <property type="evidence" value="ECO:0007669"/>
    <property type="project" value="InterPro"/>
</dbReference>
<dbReference type="Pfam" id="PF01532">
    <property type="entry name" value="Glyco_hydro_47"/>
    <property type="match status" value="1"/>
</dbReference>
<dbReference type="AlphaFoldDB" id="A0A2Z5JE05"/>
<organism evidence="6 7">
    <name type="scientific">Streptomyces atratus</name>
    <dbReference type="NCBI Taxonomy" id="1893"/>
    <lineage>
        <taxon>Bacteria</taxon>
        <taxon>Bacillati</taxon>
        <taxon>Actinomycetota</taxon>
        <taxon>Actinomycetes</taxon>
        <taxon>Kitasatosporales</taxon>
        <taxon>Streptomycetaceae</taxon>
        <taxon>Streptomyces</taxon>
    </lineage>
</organism>
<dbReference type="InterPro" id="IPR036026">
    <property type="entry name" value="Seven-hairpin_glycosidases"/>
</dbReference>
<dbReference type="GeneID" id="95520302"/>
<dbReference type="GO" id="GO:0005509">
    <property type="term" value="F:calcium ion binding"/>
    <property type="evidence" value="ECO:0007669"/>
    <property type="project" value="InterPro"/>
</dbReference>
<evidence type="ECO:0008006" key="8">
    <source>
        <dbReference type="Google" id="ProtNLM"/>
    </source>
</evidence>
<evidence type="ECO:0000256" key="2">
    <source>
        <dbReference type="ARBA" id="ARBA00007658"/>
    </source>
</evidence>
<evidence type="ECO:0000256" key="4">
    <source>
        <dbReference type="ARBA" id="ARBA00023180"/>
    </source>
</evidence>
<keyword evidence="4" id="KW-0325">Glycoprotein</keyword>
<proteinExistence type="inferred from homology"/>
<protein>
    <recommendedName>
        <fullName evidence="8">Mannosyl-oligosaccharide alpha-1,2-mannosidase</fullName>
    </recommendedName>
</protein>
<evidence type="ECO:0000313" key="7">
    <source>
        <dbReference type="Proteomes" id="UP000252698"/>
    </source>
</evidence>
<feature type="region of interest" description="Disordered" evidence="5">
    <location>
        <begin position="51"/>
        <end position="72"/>
    </location>
</feature>
<accession>A0A2Z5JE05</accession>
<dbReference type="Proteomes" id="UP000252698">
    <property type="component" value="Chromosome"/>
</dbReference>
<evidence type="ECO:0000313" key="6">
    <source>
        <dbReference type="EMBL" id="AXE78464.1"/>
    </source>
</evidence>
<dbReference type="PANTHER" id="PTHR45679">
    <property type="entry name" value="ER DEGRADATION-ENHANCING ALPHA-MANNOSIDASE-LIKE PROTEIN 2"/>
    <property type="match status" value="1"/>
</dbReference>
<dbReference type="Gene3D" id="1.50.10.10">
    <property type="match status" value="1"/>
</dbReference>
<dbReference type="PANTHER" id="PTHR45679:SF5">
    <property type="entry name" value="ER DEGRADATION-ENHANCING ALPHA-MANNOSIDASE-LIKE PROTEIN 1"/>
    <property type="match status" value="1"/>
</dbReference>
<dbReference type="InterPro" id="IPR006311">
    <property type="entry name" value="TAT_signal"/>
</dbReference>
<keyword evidence="3" id="KW-0256">Endoplasmic reticulum</keyword>
<dbReference type="InterPro" id="IPR001382">
    <property type="entry name" value="Glyco_hydro_47"/>
</dbReference>
<reference evidence="6 7" key="1">
    <citation type="journal article" date="2018" name="Front. Microbiol.">
        <title>Genome Sequencing of Streptomyces atratus SCSIOZH16 and Activation Production of Nocardamine via Metabolic Engineering.</title>
        <authorList>
            <person name="Li Y."/>
            <person name="Zhang C."/>
            <person name="Liu C."/>
            <person name="Ju J."/>
            <person name="Ma J."/>
        </authorList>
    </citation>
    <scope>NUCLEOTIDE SEQUENCE [LARGE SCALE GENOMIC DNA]</scope>
    <source>
        <strain evidence="6 7">SCSIO_ZH16</strain>
    </source>
</reference>
<dbReference type="KEGG" id="sata:C5746_17715"/>
<evidence type="ECO:0000256" key="5">
    <source>
        <dbReference type="SAM" id="MobiDB-lite"/>
    </source>
</evidence>
<comment type="subcellular location">
    <subcellularLocation>
        <location evidence="1">Endoplasmic reticulum</location>
    </subcellularLocation>
</comment>